<organism evidence="4 5">
    <name type="scientific">Danxiaibacter flavus</name>
    <dbReference type="NCBI Taxonomy" id="3049108"/>
    <lineage>
        <taxon>Bacteria</taxon>
        <taxon>Pseudomonadati</taxon>
        <taxon>Bacteroidota</taxon>
        <taxon>Chitinophagia</taxon>
        <taxon>Chitinophagales</taxon>
        <taxon>Chitinophagaceae</taxon>
        <taxon>Danxiaibacter</taxon>
    </lineage>
</organism>
<dbReference type="PANTHER" id="PTHR43465">
    <property type="entry name" value="DUF1680 DOMAIN PROTEIN (AFU_ORTHOLOGUE AFUA_1G08910)"/>
    <property type="match status" value="1"/>
</dbReference>
<proteinExistence type="predicted"/>
<protein>
    <submittedName>
        <fullName evidence="4">Glycoside hydrolase family 127 protein</fullName>
    </submittedName>
</protein>
<dbReference type="InterPro" id="IPR049046">
    <property type="entry name" value="Beta-AFase-like_GH127_middle"/>
</dbReference>
<evidence type="ECO:0000313" key="4">
    <source>
        <dbReference type="EMBL" id="MEX6687333.1"/>
    </source>
</evidence>
<dbReference type="Pfam" id="PF20737">
    <property type="entry name" value="Glyco_hydro127C"/>
    <property type="match status" value="1"/>
</dbReference>
<dbReference type="GO" id="GO:0016787">
    <property type="term" value="F:hydrolase activity"/>
    <property type="evidence" value="ECO:0007669"/>
    <property type="project" value="UniProtKB-KW"/>
</dbReference>
<feature type="domain" description="Non-reducing end beta-L-arabinofuranosidase-like GH127 catalytic" evidence="1">
    <location>
        <begin position="75"/>
        <end position="456"/>
    </location>
</feature>
<dbReference type="InterPro" id="IPR049174">
    <property type="entry name" value="Beta-AFase-like"/>
</dbReference>
<dbReference type="InterPro" id="IPR049049">
    <property type="entry name" value="Beta-AFase-like_GH127_C"/>
</dbReference>
<keyword evidence="4" id="KW-0378">Hydrolase</keyword>
<keyword evidence="5" id="KW-1185">Reference proteome</keyword>
<reference evidence="4 5" key="1">
    <citation type="submission" date="2023-07" db="EMBL/GenBank/DDBJ databases">
        <authorList>
            <person name="Lian W.-H."/>
        </authorList>
    </citation>
    <scope>NUCLEOTIDE SEQUENCE [LARGE SCALE GENOMIC DNA]</scope>
    <source>
        <strain evidence="4 5">SYSU DXS3180</strain>
    </source>
</reference>
<name>A0ABV3ZFR9_9BACT</name>
<accession>A0ABV3ZFR9</accession>
<dbReference type="Proteomes" id="UP001560573">
    <property type="component" value="Unassembled WGS sequence"/>
</dbReference>
<feature type="domain" description="Non-reducing end beta-L-arabinofuranosidase-like GH127 C-terminal" evidence="3">
    <location>
        <begin position="583"/>
        <end position="689"/>
    </location>
</feature>
<comment type="caution">
    <text evidence="4">The sequence shown here is derived from an EMBL/GenBank/DDBJ whole genome shotgun (WGS) entry which is preliminary data.</text>
</comment>
<dbReference type="InterPro" id="IPR008928">
    <property type="entry name" value="6-hairpin_glycosidase_sf"/>
</dbReference>
<feature type="domain" description="Non-reducing end beta-L-arabinofuranosidase-like GH127 middle" evidence="2">
    <location>
        <begin position="465"/>
        <end position="581"/>
    </location>
</feature>
<dbReference type="InterPro" id="IPR012878">
    <property type="entry name" value="Beta-AFase-like_GH127_cat"/>
</dbReference>
<dbReference type="EMBL" id="JAULBC010000002">
    <property type="protein sequence ID" value="MEX6687333.1"/>
    <property type="molecule type" value="Genomic_DNA"/>
</dbReference>
<dbReference type="SUPFAM" id="SSF48208">
    <property type="entry name" value="Six-hairpin glycosidases"/>
    <property type="match status" value="1"/>
</dbReference>
<dbReference type="Pfam" id="PF07944">
    <property type="entry name" value="Beta-AFase-like_GH127_cat"/>
    <property type="match status" value="1"/>
</dbReference>
<gene>
    <name evidence="4" type="ORF">QTN47_07495</name>
</gene>
<evidence type="ECO:0000313" key="5">
    <source>
        <dbReference type="Proteomes" id="UP001560573"/>
    </source>
</evidence>
<evidence type="ECO:0000259" key="3">
    <source>
        <dbReference type="Pfam" id="PF20737"/>
    </source>
</evidence>
<dbReference type="PANTHER" id="PTHR43465:SF2">
    <property type="entry name" value="DUF1680 DOMAIN PROTEIN (AFU_ORTHOLOGUE AFUA_1G08910)"/>
    <property type="match status" value="1"/>
</dbReference>
<dbReference type="Pfam" id="PF20736">
    <property type="entry name" value="Glyco_hydro127M"/>
    <property type="match status" value="1"/>
</dbReference>
<evidence type="ECO:0000259" key="2">
    <source>
        <dbReference type="Pfam" id="PF20736"/>
    </source>
</evidence>
<dbReference type="RefSeq" id="WP_369328737.1">
    <property type="nucleotide sequence ID" value="NZ_JAULBC010000002.1"/>
</dbReference>
<evidence type="ECO:0000259" key="1">
    <source>
        <dbReference type="Pfam" id="PF07944"/>
    </source>
</evidence>
<sequence>MANVAAPPEAGVTVWNSTITYLRRQSNMQPLPYYLHLKTLNMNNKISIGIALVLGCQVAQAQSAFPKIEPVNFSQVQINDAFWKPRIEKIATVTVPVCIDQTEVKTPRIRNFEKVARKKGEKHEGIYFDDSDVYKALEAIAYSLKNKPDATVEKTADEWIDKIAAAQLPDGYLNTYYTLNGLDKRWTDMEKHEDYCAGHLIEAAVAYYNTTGKRKLLDVAIRFADHIDSTFRQQNRHWVSGHEEIELALVKLYKTTGNKKYLDLSEWYIEERGHGYGKGVIWDQWKDPKYCQDDVPVKNQSEITGHAVRAMYLYTGVADVASAKNDTGYMKAMKTVWEDVVYRNMYITGGIGSSGRNEGFSHDYDLPNHSAYCETCASVGMVFWNQRMNLLTGDARYMDVLERSLYNGALDGLALSGDHFFYGNPLASDGGYKRSEWFGTACCPSNIARLVASLGDYIYATSDNGVWVNLFVGSNTTIPLKKTKVGLQQTTTYPWKGDITLTVSPDKKVSFPLHVRIPEWTQNKPVPGNTYFFMNVANTSSADSIAILVNGKPTPYTMEKGYAVIEREWKKGDVVSINLPMQVNKVIAIPDVKENVNRVALQRGPIVYCFEHPDNGGNTMNIIVPDDAIFRAEYNPSLLQGVVTLEAETPVVTVSNDGKTVETSSRKVTAIPYYSWANRGEGEMQVWMPRRATEVRVGTK</sequence>